<dbReference type="EMBL" id="AMGV01000004">
    <property type="protein sequence ID" value="KEF57258.1"/>
    <property type="molecule type" value="Genomic_DNA"/>
</dbReference>
<dbReference type="Pfam" id="PF19086">
    <property type="entry name" value="Terpene_syn_C_2"/>
    <property type="match status" value="1"/>
</dbReference>
<comment type="caution">
    <text evidence="1">The sequence shown here is derived from an EMBL/GenBank/DDBJ whole genome shotgun (WGS) entry which is preliminary data.</text>
</comment>
<evidence type="ECO:0008006" key="3">
    <source>
        <dbReference type="Google" id="ProtNLM"/>
    </source>
</evidence>
<organism evidence="1 2">
    <name type="scientific">Exophiala aquamarina CBS 119918</name>
    <dbReference type="NCBI Taxonomy" id="1182545"/>
    <lineage>
        <taxon>Eukaryota</taxon>
        <taxon>Fungi</taxon>
        <taxon>Dikarya</taxon>
        <taxon>Ascomycota</taxon>
        <taxon>Pezizomycotina</taxon>
        <taxon>Eurotiomycetes</taxon>
        <taxon>Chaetothyriomycetidae</taxon>
        <taxon>Chaetothyriales</taxon>
        <taxon>Herpotrichiellaceae</taxon>
        <taxon>Exophiala</taxon>
    </lineage>
</organism>
<dbReference type="VEuPathDB" id="FungiDB:A1O9_05175"/>
<accession>A0A072PDC8</accession>
<protein>
    <recommendedName>
        <fullName evidence="3">Terpene synthase</fullName>
    </recommendedName>
</protein>
<dbReference type="GeneID" id="25280101"/>
<name>A0A072PDC8_9EURO</name>
<keyword evidence="2" id="KW-1185">Reference proteome</keyword>
<dbReference type="Gene3D" id="1.10.600.10">
    <property type="entry name" value="Farnesyl Diphosphate Synthase"/>
    <property type="match status" value="1"/>
</dbReference>
<gene>
    <name evidence="1" type="ORF">A1O9_05175</name>
</gene>
<sequence>MASRRHQLNLNPLVSDQEREHLFSIDFAYNYLPTDLHLHRAPKIKFENPFSDEIRENRRHSISLFPSSTSLPWHSGLDAARQNKHWKVNLEYTSQLLHLCAEDTSLNNSLNANGTMLADFARKELETSSYERYSRFTTYMFPEADEVRTALLAQAVLLIVIFDDTWEAVGIENIKLIQDDFIKQVQGTNPSATSHTPLQKRIWEISRDLERNGGKDIITTLTQFFQHSPPTTDFTDVREYLEYRYEDVAMPFCYACAKYSLGSDIDISNPKLKKYLHLIGAHVSIANDIGSYEKEYQDFKDGKVKHLINIVAVVGKINRTDSDAAKAACYALQLQVEQDIAVELELMERDDELTFVEWDFIDALLAMAAGNIFTSIVISRYGGEAARIGT</sequence>
<dbReference type="AlphaFoldDB" id="A0A072PDC8"/>
<dbReference type="InterPro" id="IPR008949">
    <property type="entry name" value="Isoprenoid_synthase_dom_sf"/>
</dbReference>
<dbReference type="HOGENOM" id="CLU_047266_1_0_1"/>
<evidence type="ECO:0000313" key="2">
    <source>
        <dbReference type="Proteomes" id="UP000027920"/>
    </source>
</evidence>
<dbReference type="RefSeq" id="XP_013259848.1">
    <property type="nucleotide sequence ID" value="XM_013404394.1"/>
</dbReference>
<proteinExistence type="predicted"/>
<evidence type="ECO:0000313" key="1">
    <source>
        <dbReference type="EMBL" id="KEF57258.1"/>
    </source>
</evidence>
<reference evidence="1 2" key="1">
    <citation type="submission" date="2013-03" db="EMBL/GenBank/DDBJ databases">
        <title>The Genome Sequence of Exophiala aquamarina CBS 119918.</title>
        <authorList>
            <consortium name="The Broad Institute Genomics Platform"/>
            <person name="Cuomo C."/>
            <person name="de Hoog S."/>
            <person name="Gorbushina A."/>
            <person name="Walker B."/>
            <person name="Young S.K."/>
            <person name="Zeng Q."/>
            <person name="Gargeya S."/>
            <person name="Fitzgerald M."/>
            <person name="Haas B."/>
            <person name="Abouelleil A."/>
            <person name="Allen A.W."/>
            <person name="Alvarado L."/>
            <person name="Arachchi H.M."/>
            <person name="Berlin A.M."/>
            <person name="Chapman S.B."/>
            <person name="Gainer-Dewar J."/>
            <person name="Goldberg J."/>
            <person name="Griggs A."/>
            <person name="Gujja S."/>
            <person name="Hansen M."/>
            <person name="Howarth C."/>
            <person name="Imamovic A."/>
            <person name="Ireland A."/>
            <person name="Larimer J."/>
            <person name="McCowan C."/>
            <person name="Murphy C."/>
            <person name="Pearson M."/>
            <person name="Poon T.W."/>
            <person name="Priest M."/>
            <person name="Roberts A."/>
            <person name="Saif S."/>
            <person name="Shea T."/>
            <person name="Sisk P."/>
            <person name="Sykes S."/>
            <person name="Wortman J."/>
            <person name="Nusbaum C."/>
            <person name="Birren B."/>
        </authorList>
    </citation>
    <scope>NUCLEOTIDE SEQUENCE [LARGE SCALE GENOMIC DNA]</scope>
    <source>
        <strain evidence="1 2">CBS 119918</strain>
    </source>
</reference>
<dbReference type="Proteomes" id="UP000027920">
    <property type="component" value="Unassembled WGS sequence"/>
</dbReference>
<dbReference type="SUPFAM" id="SSF48576">
    <property type="entry name" value="Terpenoid synthases"/>
    <property type="match status" value="1"/>
</dbReference>
<dbReference type="OrthoDB" id="3004402at2759"/>